<dbReference type="Pfam" id="PF13715">
    <property type="entry name" value="CarbopepD_reg_2"/>
    <property type="match status" value="1"/>
</dbReference>
<sequence>MYTQKIKQSTARKLSVCFTFILLFAHFFVNSQVLSGKILDEQKQPVPYATIYISETRQGTTSNSNGNFSFNLPTGTFHLTVRSMGYEKQEKIVNLQTDSLFLAISLQDQNFELAEIKVFPGDEDPAYFIMRKAIAKAPYYRKKIKHYGADLYMKSNFSFSNIPNLIKKQEVEDGRKFKDYFKENVTYVIESQNRIIFDYPNQYNQQVISKKSSLTGFDEPPVMGLMTASFYDERPNEVVSPLSVLALKHYKFVYEGFITIGDFDVFKIRVTPKRKSDELVEGFIYIVDRLWCIYNLDFKSSFEFFNYHIKQQFENLGDGNWLPVSHNITGDFGMLGLRGNFYYGASVKYDSIVNNYTTIQYESTTNAAQTNAVQEKREPGEKEQQLISELNSLNANEELNNSDVKKIARLNRKILKEQYKDSTIVASEYGSYHISENEDSLRSNMAWDSMRSIPLTQAEIESYRMADSLKLQEKGVSSDTVSSNENTKRFVSRLLAGAYDISKDSTIRVSYDGLLSPVNFDFNAVDGYKYKQEFRLGFLVDSTKRIYLTPQLGYAFNRKALFGSINIQFVHFLAVGNQITLFAGKQSNDFKSGFQAITPAVNALSSWFFGENYMRLYENEFLHLSFSQRFKTNFRFYANANFDHFYPLENNSSFPLSDYKYFEPNLPGDLTADNPALAEQKSFSYGLGLNFRKKQRKPWLEESPFLFIDDFYEFNLSFKQSVPDLFDSNADFNRIDFSVRQQANLSPGSGIDWRIIAGHYFSADQMHFSQYKHFRTAEIPVMMRPFTHRFQLINDYALSANNSYLNVMTEYRSEYLLLRYLSVFNKRTWSESIHLNYLTTPNYNNYWEIGYSLNNLFFAGNIGVFAGFNENKFESVQLKLSISAFD</sequence>
<dbReference type="Pfam" id="PF18939">
    <property type="entry name" value="DUF5686"/>
    <property type="match status" value="1"/>
</dbReference>
<evidence type="ECO:0000313" key="2">
    <source>
        <dbReference type="Proteomes" id="UP000474630"/>
    </source>
</evidence>
<keyword evidence="1" id="KW-0378">Hydrolase</keyword>
<accession>A0A6C0RF31</accession>
<dbReference type="GO" id="GO:0004180">
    <property type="term" value="F:carboxypeptidase activity"/>
    <property type="evidence" value="ECO:0007669"/>
    <property type="project" value="UniProtKB-KW"/>
</dbReference>
<keyword evidence="1" id="KW-0121">Carboxypeptidase</keyword>
<dbReference type="InterPro" id="IPR008969">
    <property type="entry name" value="CarboxyPept-like_regulatory"/>
</dbReference>
<organism evidence="1 2">
    <name type="scientific">Draconibacterium halophilum</name>
    <dbReference type="NCBI Taxonomy" id="2706887"/>
    <lineage>
        <taxon>Bacteria</taxon>
        <taxon>Pseudomonadati</taxon>
        <taxon>Bacteroidota</taxon>
        <taxon>Bacteroidia</taxon>
        <taxon>Marinilabiliales</taxon>
        <taxon>Prolixibacteraceae</taxon>
        <taxon>Draconibacterium</taxon>
    </lineage>
</organism>
<evidence type="ECO:0000313" key="1">
    <source>
        <dbReference type="EMBL" id="QIA08285.1"/>
    </source>
</evidence>
<gene>
    <name evidence="1" type="ORF">G0Q07_11420</name>
</gene>
<dbReference type="RefSeq" id="WP_163346206.1">
    <property type="nucleotide sequence ID" value="NZ_CP048409.1"/>
</dbReference>
<dbReference type="InterPro" id="IPR043741">
    <property type="entry name" value="DUF5686"/>
</dbReference>
<name>A0A6C0RF31_9BACT</name>
<dbReference type="SUPFAM" id="SSF49464">
    <property type="entry name" value="Carboxypeptidase regulatory domain-like"/>
    <property type="match status" value="1"/>
</dbReference>
<dbReference type="AlphaFoldDB" id="A0A6C0RF31"/>
<protein>
    <submittedName>
        <fullName evidence="1">Carboxypeptidase-like regulatory domain-containing protein</fullName>
    </submittedName>
</protein>
<dbReference type="Gene3D" id="2.60.40.1120">
    <property type="entry name" value="Carboxypeptidase-like, regulatory domain"/>
    <property type="match status" value="1"/>
</dbReference>
<proteinExistence type="predicted"/>
<keyword evidence="2" id="KW-1185">Reference proteome</keyword>
<reference evidence="1 2" key="1">
    <citation type="submission" date="2020-02" db="EMBL/GenBank/DDBJ databases">
        <title>Genome sequencing for Draconibacterium sp. strain M1.</title>
        <authorList>
            <person name="Park S.-J."/>
        </authorList>
    </citation>
    <scope>NUCLEOTIDE SEQUENCE [LARGE SCALE GENOMIC DNA]</scope>
    <source>
        <strain evidence="1 2">M1</strain>
    </source>
</reference>
<keyword evidence="1" id="KW-0645">Protease</keyword>
<dbReference type="KEGG" id="drc:G0Q07_11420"/>
<dbReference type="EMBL" id="CP048409">
    <property type="protein sequence ID" value="QIA08285.1"/>
    <property type="molecule type" value="Genomic_DNA"/>
</dbReference>
<dbReference type="Proteomes" id="UP000474630">
    <property type="component" value="Chromosome"/>
</dbReference>